<feature type="compositionally biased region" description="Polar residues" evidence="7">
    <location>
        <begin position="792"/>
        <end position="804"/>
    </location>
</feature>
<evidence type="ECO:0000256" key="5">
    <source>
        <dbReference type="ARBA" id="ARBA00023242"/>
    </source>
</evidence>
<reference evidence="9 10" key="1">
    <citation type="submission" date="2009-12" db="EMBL/GenBank/DDBJ databases">
        <title>The draft genome of Batrachochytrium dendrobatidis.</title>
        <authorList>
            <consortium name="US DOE Joint Genome Institute (JGI-PGF)"/>
            <person name="Kuo A."/>
            <person name="Salamov A."/>
            <person name="Schmutz J."/>
            <person name="Lucas S."/>
            <person name="Pitluck S."/>
            <person name="Rosenblum E."/>
            <person name="Stajich J."/>
            <person name="Eisen M."/>
            <person name="Grigoriev I.V."/>
        </authorList>
    </citation>
    <scope>NUCLEOTIDE SEQUENCE [LARGE SCALE GENOMIC DNA]</scope>
    <source>
        <strain evidence="10">JAM81 / FGSC 10211</strain>
    </source>
</reference>
<sequence>MSSPQRVITNEHHYRQENSHILPAQPQHHEAPPVYTVEQPHSNPHASPILSTHGHHRLDQYSRCCLSCGVSISNQQRNTQGLAICTSCDSVSDSNPSAPHKDYLQTAIHPVPIYTSTRDYHDKYSSMSYPNVGNKDLGNTLSLKQTLSAQAKSYEPGSSYNIPANVTRSHHPTLISHRPPQQQQRSNRREVANPHPADTLANHMLGRTKIRNSSPTKKSPPLLPLQMKSCNSNNSDMPLYYVDNKIVVDQSKNQYLMASTQNNPNPNLKTESRIPQTQRMHSHRQESASRDPPFVSTQLSSTDVPSVRLSTATNGATFINASSASTIPPARDISHTICVNCGTTSTPLWRRDEMSRSICNACGLYYRLHGKHRPLTFKTSASTTFKRRRRNTIIPALPSATLSNTGSNASFRTPDTSPIRITTADLPTHRPFILSGNLESDTKHESSMTTPPSSTTTPHNQRSIFGNTPQSAEFQSDNKTGRRVSAPRLELFTSRPLPELESENVPSMSSAPPSYAAPTIQNTNVITRKRSVSALADFTGARLPAIRVPKSARDASLMHPSDIRLPSLHAIFGSKGASFPAEEQTFRRNIHVTGNLELAKQVRDGHQLPPVDIRPTLSSNPSSGLEIYSISNHNIADPHCQGRRRSKSMSAPKPYADVRANLDASNTHLRQNQQEHYQAQVHRVQAYEQQQQDSSEVQHRPQDQSSSHALNSKQSGLQQIQFLSPQQPTAYQRERATSLSSLTRSTQSAKVYDGYHTNQPLSDRSDLVCESGTNRLHTQHRRPVLRNSFNQQANHASDASSEQNSEFREQNRHCATLPRISTSFGSMRQSTIPSPLTPSRDFGGSQHAQLLNPNTPNNLGQFISFASHSNCRNQDTTMTPSPTHPMNQHLTSTHPVYSDTGLEHSGMRNRSIECSPVNEQKPAINEVNREGYEHALLALASLSTRQM</sequence>
<keyword evidence="4" id="KW-0862">Zinc</keyword>
<name>F4NSC3_BATDJ</name>
<feature type="compositionally biased region" description="Polar residues" evidence="7">
    <location>
        <begin position="400"/>
        <end position="420"/>
    </location>
</feature>
<keyword evidence="10" id="KW-1185">Reference proteome</keyword>
<dbReference type="Pfam" id="PF00320">
    <property type="entry name" value="GATA"/>
    <property type="match status" value="1"/>
</dbReference>
<dbReference type="GO" id="GO:0000978">
    <property type="term" value="F:RNA polymerase II cis-regulatory region sequence-specific DNA binding"/>
    <property type="evidence" value="ECO:0000318"/>
    <property type="project" value="GO_Central"/>
</dbReference>
<feature type="compositionally biased region" description="Low complexity" evidence="7">
    <location>
        <begin position="737"/>
        <end position="749"/>
    </location>
</feature>
<dbReference type="HOGENOM" id="CLU_310554_0_0_1"/>
<dbReference type="GO" id="GO:0000981">
    <property type="term" value="F:DNA-binding transcription factor activity, RNA polymerase II-specific"/>
    <property type="evidence" value="ECO:0000318"/>
    <property type="project" value="GO_Central"/>
</dbReference>
<proteinExistence type="predicted"/>
<dbReference type="GO" id="GO:0000122">
    <property type="term" value="P:negative regulation of transcription by RNA polymerase II"/>
    <property type="evidence" value="ECO:0000318"/>
    <property type="project" value="GO_Central"/>
</dbReference>
<feature type="domain" description="GATA-type" evidence="8">
    <location>
        <begin position="338"/>
        <end position="388"/>
    </location>
</feature>
<feature type="compositionally biased region" description="Polar residues" evidence="7">
    <location>
        <begin position="703"/>
        <end position="730"/>
    </location>
</feature>
<feature type="compositionally biased region" description="Polar residues" evidence="7">
    <location>
        <begin position="152"/>
        <end position="167"/>
    </location>
</feature>
<feature type="region of interest" description="Disordered" evidence="7">
    <location>
        <begin position="437"/>
        <end position="485"/>
    </location>
</feature>
<evidence type="ECO:0000313" key="10">
    <source>
        <dbReference type="Proteomes" id="UP000007241"/>
    </source>
</evidence>
<dbReference type="SMART" id="SM00401">
    <property type="entry name" value="ZnF_GATA"/>
    <property type="match status" value="1"/>
</dbReference>
<evidence type="ECO:0000256" key="3">
    <source>
        <dbReference type="ARBA" id="ARBA00022771"/>
    </source>
</evidence>
<dbReference type="Proteomes" id="UP000007241">
    <property type="component" value="Unassembled WGS sequence"/>
</dbReference>
<dbReference type="InterPro" id="IPR013088">
    <property type="entry name" value="Znf_NHR/GATA"/>
</dbReference>
<dbReference type="InParanoid" id="F4NSC3"/>
<accession>F4NSC3</accession>
<comment type="subcellular location">
    <subcellularLocation>
        <location evidence="1">Nucleus</location>
    </subcellularLocation>
</comment>
<dbReference type="InterPro" id="IPR000679">
    <property type="entry name" value="Znf_GATA"/>
</dbReference>
<evidence type="ECO:0000313" key="9">
    <source>
        <dbReference type="EMBL" id="EGF83408.1"/>
    </source>
</evidence>
<protein>
    <recommendedName>
        <fullName evidence="8">GATA-type domain-containing protein</fullName>
    </recommendedName>
</protein>
<dbReference type="GeneID" id="18240344"/>
<evidence type="ECO:0000256" key="6">
    <source>
        <dbReference type="PROSITE-ProRule" id="PRU00094"/>
    </source>
</evidence>
<evidence type="ECO:0000256" key="4">
    <source>
        <dbReference type="ARBA" id="ARBA00022833"/>
    </source>
</evidence>
<dbReference type="OMA" id="EMMIMDA"/>
<dbReference type="PRINTS" id="PR00619">
    <property type="entry name" value="GATAZNFINGER"/>
</dbReference>
<keyword evidence="5" id="KW-0539">Nucleus</keyword>
<feature type="region of interest" description="Disordered" evidence="7">
    <location>
        <begin position="398"/>
        <end position="422"/>
    </location>
</feature>
<feature type="compositionally biased region" description="Polar residues" evidence="7">
    <location>
        <begin position="846"/>
        <end position="861"/>
    </location>
</feature>
<dbReference type="STRING" id="684364.F4NSC3"/>
<gene>
    <name evidence="9" type="ORF">BATDEDRAFT_34165</name>
</gene>
<evidence type="ECO:0000256" key="7">
    <source>
        <dbReference type="SAM" id="MobiDB-lite"/>
    </source>
</evidence>
<dbReference type="PANTHER" id="PTHR10071:SF281">
    <property type="entry name" value="BOX A-BINDING FACTOR-RELATED"/>
    <property type="match status" value="1"/>
</dbReference>
<dbReference type="PANTHER" id="PTHR10071">
    <property type="entry name" value="TRANSCRIPTION FACTOR GATA FAMILY MEMBER"/>
    <property type="match status" value="1"/>
</dbReference>
<dbReference type="SUPFAM" id="SSF57716">
    <property type="entry name" value="Glucocorticoid receptor-like (DNA-binding domain)"/>
    <property type="match status" value="1"/>
</dbReference>
<feature type="region of interest" description="Disordered" evidence="7">
    <location>
        <begin position="152"/>
        <end position="230"/>
    </location>
</feature>
<dbReference type="PROSITE" id="PS50114">
    <property type="entry name" value="GATA_ZN_FINGER_2"/>
    <property type="match status" value="1"/>
</dbReference>
<organism evidence="9 10">
    <name type="scientific">Batrachochytrium dendrobatidis (strain JAM81 / FGSC 10211)</name>
    <name type="common">Frog chytrid fungus</name>
    <dbReference type="NCBI Taxonomy" id="684364"/>
    <lineage>
        <taxon>Eukaryota</taxon>
        <taxon>Fungi</taxon>
        <taxon>Fungi incertae sedis</taxon>
        <taxon>Chytridiomycota</taxon>
        <taxon>Chytridiomycota incertae sedis</taxon>
        <taxon>Chytridiomycetes</taxon>
        <taxon>Rhizophydiales</taxon>
        <taxon>Rhizophydiales incertae sedis</taxon>
        <taxon>Batrachochytrium</taxon>
    </lineage>
</organism>
<feature type="region of interest" description="Disordered" evidence="7">
    <location>
        <begin position="259"/>
        <end position="302"/>
    </location>
</feature>
<dbReference type="GO" id="GO:0008270">
    <property type="term" value="F:zinc ion binding"/>
    <property type="evidence" value="ECO:0007669"/>
    <property type="project" value="UniProtKB-KW"/>
</dbReference>
<feature type="compositionally biased region" description="Polar residues" evidence="7">
    <location>
        <begin position="259"/>
        <end position="279"/>
    </location>
</feature>
<dbReference type="AlphaFoldDB" id="F4NSC3"/>
<dbReference type="Gene3D" id="3.30.50.10">
    <property type="entry name" value="Erythroid Transcription Factor GATA-1, subunit A"/>
    <property type="match status" value="1"/>
</dbReference>
<dbReference type="GO" id="GO:0045944">
    <property type="term" value="P:positive regulation of transcription by RNA polymerase II"/>
    <property type="evidence" value="ECO:0000318"/>
    <property type="project" value="GO_Central"/>
</dbReference>
<keyword evidence="3 6" id="KW-0863">Zinc-finger</keyword>
<feature type="region of interest" description="Disordered" evidence="7">
    <location>
        <begin position="817"/>
        <end position="861"/>
    </location>
</feature>
<feature type="compositionally biased region" description="Polar residues" evidence="7">
    <location>
        <begin position="459"/>
        <end position="478"/>
    </location>
</feature>
<evidence type="ECO:0000256" key="2">
    <source>
        <dbReference type="ARBA" id="ARBA00022723"/>
    </source>
</evidence>
<feature type="region of interest" description="Disordered" evidence="7">
    <location>
        <begin position="792"/>
        <end position="811"/>
    </location>
</feature>
<dbReference type="GO" id="GO:0005634">
    <property type="term" value="C:nucleus"/>
    <property type="evidence" value="ECO:0000318"/>
    <property type="project" value="GO_Central"/>
</dbReference>
<evidence type="ECO:0000259" key="8">
    <source>
        <dbReference type="PROSITE" id="PS50114"/>
    </source>
</evidence>
<dbReference type="InterPro" id="IPR039355">
    <property type="entry name" value="Transcription_factor_GATA"/>
</dbReference>
<feature type="region of interest" description="Disordered" evidence="7">
    <location>
        <begin position="685"/>
        <end position="767"/>
    </location>
</feature>
<dbReference type="RefSeq" id="XP_006675772.1">
    <property type="nucleotide sequence ID" value="XM_006675709.1"/>
</dbReference>
<dbReference type="CDD" id="cd00202">
    <property type="entry name" value="ZnF_GATA"/>
    <property type="match status" value="1"/>
</dbReference>
<dbReference type="EMBL" id="GL882879">
    <property type="protein sequence ID" value="EGF83408.1"/>
    <property type="molecule type" value="Genomic_DNA"/>
</dbReference>
<evidence type="ECO:0000256" key="1">
    <source>
        <dbReference type="ARBA" id="ARBA00004123"/>
    </source>
</evidence>
<dbReference type="OrthoDB" id="515401at2759"/>
<feature type="compositionally biased region" description="Polar residues" evidence="7">
    <location>
        <begin position="819"/>
        <end position="834"/>
    </location>
</feature>
<keyword evidence="2" id="KW-0479">Metal-binding</keyword>
<feature type="compositionally biased region" description="Low complexity" evidence="7">
    <location>
        <begin position="447"/>
        <end position="458"/>
    </location>
</feature>